<evidence type="ECO:0008006" key="4">
    <source>
        <dbReference type="Google" id="ProtNLM"/>
    </source>
</evidence>
<dbReference type="Proteomes" id="UP000366945">
    <property type="component" value="Unassembled WGS sequence"/>
</dbReference>
<evidence type="ECO:0000313" key="3">
    <source>
        <dbReference type="Proteomes" id="UP000366945"/>
    </source>
</evidence>
<reference evidence="2 3" key="1">
    <citation type="submission" date="2019-08" db="EMBL/GenBank/DDBJ databases">
        <authorList>
            <person name="Peeters C."/>
        </authorList>
    </citation>
    <scope>NUCLEOTIDE SEQUENCE [LARGE SCALE GENOMIC DNA]</scope>
    <source>
        <strain evidence="2 3">LMG 31114</strain>
    </source>
</reference>
<dbReference type="EMBL" id="CABPSK010000002">
    <property type="protein sequence ID" value="VVE00134.1"/>
    <property type="molecule type" value="Genomic_DNA"/>
</dbReference>
<evidence type="ECO:0000256" key="1">
    <source>
        <dbReference type="SAM" id="Phobius"/>
    </source>
</evidence>
<evidence type="ECO:0000313" key="2">
    <source>
        <dbReference type="EMBL" id="VVE00134.1"/>
    </source>
</evidence>
<proteinExistence type="predicted"/>
<organism evidence="2 3">
    <name type="scientific">Pandoraea pneumonica</name>
    <dbReference type="NCBI Taxonomy" id="2508299"/>
    <lineage>
        <taxon>Bacteria</taxon>
        <taxon>Pseudomonadati</taxon>
        <taxon>Pseudomonadota</taxon>
        <taxon>Betaproteobacteria</taxon>
        <taxon>Burkholderiales</taxon>
        <taxon>Burkholderiaceae</taxon>
        <taxon>Pandoraea</taxon>
    </lineage>
</organism>
<sequence length="364" mass="40597">MLPQYAFASPWRYRNSGNYAVSPFNAAKPDTEIQPTKIAEGRSRLELQHDIVARLDALKNVAWQTGDKPFELLPTAQIDAAIESLDAAMKKVDATVWDATRVPGFHRNPLHFFRHYARKQSGMCDVEKMSKSARKLHESLQHLDSALHGLLKSTSALCASEPSAEDSLKQASVLRDVRTHLDEARQCLPKSKNRFNVKATLIALFTVLSTVCAICAIAIPGGVIPALGALGVLCIVASGINTILNQRFYQRDAGWDKFSTTIDKFHDLTINQLEQSMHAMNTYHMRKGIEDLKAMGENRDRRIENLTKMVGNTDRRVETLAQTVSNIANDVSAIRTEFSAEMASLRATMQDMRRDFEAARVVKA</sequence>
<dbReference type="GeneID" id="300404115"/>
<name>A0A5E4UKB6_9BURK</name>
<gene>
    <name evidence="2" type="ORF">PPN31114_02077</name>
</gene>
<dbReference type="RefSeq" id="WP_150679429.1">
    <property type="nucleotide sequence ID" value="NZ_CABPSK010000002.1"/>
</dbReference>
<dbReference type="OrthoDB" id="8945258at2"/>
<keyword evidence="1" id="KW-0812">Transmembrane</keyword>
<keyword evidence="1" id="KW-1133">Transmembrane helix</keyword>
<feature type="transmembrane region" description="Helical" evidence="1">
    <location>
        <begin position="199"/>
        <end position="219"/>
    </location>
</feature>
<keyword evidence="1" id="KW-0472">Membrane</keyword>
<feature type="transmembrane region" description="Helical" evidence="1">
    <location>
        <begin position="225"/>
        <end position="244"/>
    </location>
</feature>
<accession>A0A5E4UKB6</accession>
<protein>
    <recommendedName>
        <fullName evidence="4">Chromosome partition protein Smc</fullName>
    </recommendedName>
</protein>
<keyword evidence="3" id="KW-1185">Reference proteome</keyword>
<dbReference type="AlphaFoldDB" id="A0A5E4UKB6"/>